<name>A0A4R1QLB6_9FIRM</name>
<proteinExistence type="predicted"/>
<accession>A0A4R1QLB6</accession>
<dbReference type="Proteomes" id="UP000295184">
    <property type="component" value="Unassembled WGS sequence"/>
</dbReference>
<dbReference type="OrthoDB" id="1862380at2"/>
<organism evidence="1 2">
    <name type="scientific">Allofournierella massiliensis</name>
    <dbReference type="NCBI Taxonomy" id="1650663"/>
    <lineage>
        <taxon>Bacteria</taxon>
        <taxon>Bacillati</taxon>
        <taxon>Bacillota</taxon>
        <taxon>Clostridia</taxon>
        <taxon>Eubacteriales</taxon>
        <taxon>Oscillospiraceae</taxon>
        <taxon>Allofournierella</taxon>
    </lineage>
</organism>
<gene>
    <name evidence="1" type="ORF">EDD77_13825</name>
</gene>
<protein>
    <submittedName>
        <fullName evidence="1">Uncharacterized protein</fullName>
    </submittedName>
</protein>
<evidence type="ECO:0000313" key="2">
    <source>
        <dbReference type="Proteomes" id="UP000295184"/>
    </source>
</evidence>
<comment type="caution">
    <text evidence="1">The sequence shown here is derived from an EMBL/GenBank/DDBJ whole genome shotgun (WGS) entry which is preliminary data.</text>
</comment>
<reference evidence="1 2" key="1">
    <citation type="submission" date="2019-03" db="EMBL/GenBank/DDBJ databases">
        <title>Genomic Encyclopedia of Type Strains, Phase IV (KMG-IV): sequencing the most valuable type-strain genomes for metagenomic binning, comparative biology and taxonomic classification.</title>
        <authorList>
            <person name="Goeker M."/>
        </authorList>
    </citation>
    <scope>NUCLEOTIDE SEQUENCE [LARGE SCALE GENOMIC DNA]</scope>
    <source>
        <strain evidence="1 2">DSM 100451</strain>
    </source>
</reference>
<dbReference type="AlphaFoldDB" id="A0A4R1QLB6"/>
<dbReference type="STRING" id="1650663.GCA_001486665_03131"/>
<dbReference type="RefSeq" id="WP_058966536.1">
    <property type="nucleotide sequence ID" value="NZ_CABKVM010000019.1"/>
</dbReference>
<dbReference type="EMBL" id="SLUM01000038">
    <property type="protein sequence ID" value="TCL52985.1"/>
    <property type="molecule type" value="Genomic_DNA"/>
</dbReference>
<evidence type="ECO:0000313" key="1">
    <source>
        <dbReference type="EMBL" id="TCL52985.1"/>
    </source>
</evidence>
<sequence>MNTDKKILEYLDRAERYICTPLEQRNPDEFKALMALKAEIYSEIQQKPSGPVHGPGISAQ</sequence>